<dbReference type="InterPro" id="IPR053311">
    <property type="entry name" value="Mucosal_Integrity_Assoc"/>
</dbReference>
<name>A0ABM4G1P7_9AVES</name>
<dbReference type="InterPro" id="IPR036364">
    <property type="entry name" value="SEA_dom_sf"/>
</dbReference>
<dbReference type="Gene3D" id="3.30.70.960">
    <property type="entry name" value="SEA domain"/>
    <property type="match status" value="1"/>
</dbReference>
<feature type="transmembrane region" description="Helical" evidence="2">
    <location>
        <begin position="472"/>
        <end position="495"/>
    </location>
</feature>
<sequence>SSTTTDTPTTTASSTTTDTPTTTASSTITDTPTATASSTTTDTPTATASSTTTDTPTTTASSTTTDTPTTTASSTTTDTATTTASSTTTDTPTTTASSTTTATPTTTVSSTITDTSTTTVSSTTTDTPTTTVSSTTTDTATTTASSTTTDTPTTTVSSTTTDTPTTTASSTTTASPTTTSSVTTTHISPTTTITTTTTTTTPSPGGCLNGGTWDGNKCICPDEYYGPLCEFPMCQNGGTWNNGICQCPPNFHGVECQLVTDTIEVVDAEVNATVDMKVKVDNRNFTDDLNNSSSQAFKNFEMEFKQQMAELYRNVKGYQGVVIHSLSNGSIIVNYTVLLKVPATVTANSTVQSISAELVAAVNSYTNCCQSNASCGFCFNSSFTNITSYRADEVDANLCVNQVPEEFKDYYSPIVTKLGVFCVTRCDKRVANPYACTYGTCVVERTGPRCECSDQAAFWYLDSVCASRVSKVGVAVGVPVAVLAIVAAVFTVFLLRTRRENLEYRQVRGGELGKRPGCLGPAEAGNRAWL</sequence>
<dbReference type="RefSeq" id="XP_067171110.1">
    <property type="nucleotide sequence ID" value="XM_067315009.1"/>
</dbReference>
<evidence type="ECO:0000313" key="4">
    <source>
        <dbReference type="Proteomes" id="UP001652627"/>
    </source>
</evidence>
<dbReference type="Proteomes" id="UP001652627">
    <property type="component" value="Chromosome 40"/>
</dbReference>
<evidence type="ECO:0000313" key="5">
    <source>
        <dbReference type="RefSeq" id="XP_067171110.1"/>
    </source>
</evidence>
<proteinExistence type="predicted"/>
<dbReference type="PROSITE" id="PS00022">
    <property type="entry name" value="EGF_1"/>
    <property type="match status" value="1"/>
</dbReference>
<dbReference type="PROSITE" id="PS50024">
    <property type="entry name" value="SEA"/>
    <property type="match status" value="1"/>
</dbReference>
<reference evidence="5" key="1">
    <citation type="submission" date="2025-08" db="UniProtKB">
        <authorList>
            <consortium name="RefSeq"/>
        </authorList>
    </citation>
    <scope>IDENTIFICATION</scope>
    <source>
        <tissue evidence="5">Blood</tissue>
    </source>
</reference>
<dbReference type="InterPro" id="IPR000742">
    <property type="entry name" value="EGF"/>
</dbReference>
<dbReference type="InterPro" id="IPR000082">
    <property type="entry name" value="SEA_dom"/>
</dbReference>
<gene>
    <name evidence="5" type="primary">LOC136995196</name>
</gene>
<dbReference type="PANTHER" id="PTHR37999:SF2">
    <property type="entry name" value="MUCIN-17"/>
    <property type="match status" value="1"/>
</dbReference>
<dbReference type="GeneID" id="136995196"/>
<feature type="compositionally biased region" description="Low complexity" evidence="1">
    <location>
        <begin position="1"/>
        <end position="204"/>
    </location>
</feature>
<keyword evidence="4" id="KW-1185">Reference proteome</keyword>
<protein>
    <submittedName>
        <fullName evidence="5">Mucin-3A-like</fullName>
    </submittedName>
</protein>
<keyword evidence="2" id="KW-0472">Membrane</keyword>
<organism evidence="4 5">
    <name type="scientific">Apteryx mantelli</name>
    <name type="common">North Island brown kiwi</name>
    <dbReference type="NCBI Taxonomy" id="2696672"/>
    <lineage>
        <taxon>Eukaryota</taxon>
        <taxon>Metazoa</taxon>
        <taxon>Chordata</taxon>
        <taxon>Craniata</taxon>
        <taxon>Vertebrata</taxon>
        <taxon>Euteleostomi</taxon>
        <taxon>Archelosauria</taxon>
        <taxon>Archosauria</taxon>
        <taxon>Dinosauria</taxon>
        <taxon>Saurischia</taxon>
        <taxon>Theropoda</taxon>
        <taxon>Coelurosauria</taxon>
        <taxon>Aves</taxon>
        <taxon>Palaeognathae</taxon>
        <taxon>Apterygiformes</taxon>
        <taxon>Apterygidae</taxon>
        <taxon>Apteryx</taxon>
    </lineage>
</organism>
<feature type="region of interest" description="Disordered" evidence="1">
    <location>
        <begin position="1"/>
        <end position="206"/>
    </location>
</feature>
<keyword evidence="2" id="KW-1133">Transmembrane helix</keyword>
<evidence type="ECO:0000259" key="3">
    <source>
        <dbReference type="PROSITE" id="PS50024"/>
    </source>
</evidence>
<dbReference type="PANTHER" id="PTHR37999">
    <property type="entry name" value="MUCIN-17"/>
    <property type="match status" value="1"/>
</dbReference>
<dbReference type="SMART" id="SM00200">
    <property type="entry name" value="SEA"/>
    <property type="match status" value="1"/>
</dbReference>
<dbReference type="Pfam" id="PF01390">
    <property type="entry name" value="SEA"/>
    <property type="match status" value="1"/>
</dbReference>
<dbReference type="Gene3D" id="2.10.25.10">
    <property type="entry name" value="Laminin"/>
    <property type="match status" value="1"/>
</dbReference>
<evidence type="ECO:0000256" key="2">
    <source>
        <dbReference type="SAM" id="Phobius"/>
    </source>
</evidence>
<keyword evidence="2" id="KW-0812">Transmembrane</keyword>
<evidence type="ECO:0000256" key="1">
    <source>
        <dbReference type="SAM" id="MobiDB-lite"/>
    </source>
</evidence>
<dbReference type="SUPFAM" id="SSF82671">
    <property type="entry name" value="SEA domain"/>
    <property type="match status" value="1"/>
</dbReference>
<feature type="non-terminal residue" evidence="5">
    <location>
        <position position="1"/>
    </location>
</feature>
<feature type="domain" description="SEA" evidence="3">
    <location>
        <begin position="268"/>
        <end position="379"/>
    </location>
</feature>
<accession>A0ABM4G1P7</accession>